<feature type="domain" description="Helicase C-terminal" evidence="17">
    <location>
        <begin position="435"/>
        <end position="601"/>
    </location>
</feature>
<dbReference type="InterPro" id="IPR004807">
    <property type="entry name" value="UvrB"/>
</dbReference>
<dbReference type="HAMAP" id="MF_00204">
    <property type="entry name" value="UvrB"/>
    <property type="match status" value="1"/>
</dbReference>
<evidence type="ECO:0000256" key="13">
    <source>
        <dbReference type="HAMAP-Rule" id="MF_00204"/>
    </source>
</evidence>
<feature type="binding site" evidence="13">
    <location>
        <begin position="43"/>
        <end position="50"/>
    </location>
    <ligand>
        <name>ATP</name>
        <dbReference type="ChEBI" id="CHEBI:30616"/>
    </ligand>
</feature>
<dbReference type="PROSITE" id="PS51192">
    <property type="entry name" value="HELICASE_ATP_BIND_1"/>
    <property type="match status" value="1"/>
</dbReference>
<dbReference type="Pfam" id="PF00271">
    <property type="entry name" value="Helicase_C"/>
    <property type="match status" value="1"/>
</dbReference>
<evidence type="ECO:0000259" key="17">
    <source>
        <dbReference type="PROSITE" id="PS51194"/>
    </source>
</evidence>
<keyword evidence="3 13" id="KW-0963">Cytoplasm</keyword>
<keyword evidence="8 13" id="KW-0267">Excision nuclease</keyword>
<dbReference type="Pfam" id="PF02151">
    <property type="entry name" value="UVR"/>
    <property type="match status" value="1"/>
</dbReference>
<dbReference type="NCBIfam" id="TIGR00631">
    <property type="entry name" value="uvrb"/>
    <property type="match status" value="1"/>
</dbReference>
<dbReference type="CDD" id="cd17916">
    <property type="entry name" value="DEXHc_UvrB"/>
    <property type="match status" value="1"/>
</dbReference>
<feature type="short sequence motif" description="Beta-hairpin" evidence="13">
    <location>
        <begin position="96"/>
        <end position="119"/>
    </location>
</feature>
<evidence type="ECO:0000256" key="2">
    <source>
        <dbReference type="ARBA" id="ARBA00008533"/>
    </source>
</evidence>
<organism evidence="18 19">
    <name type="scientific">Luteimonas colneyensis</name>
    <dbReference type="NCBI Taxonomy" id="2762230"/>
    <lineage>
        <taxon>Bacteria</taxon>
        <taxon>Pseudomonadati</taxon>
        <taxon>Pseudomonadota</taxon>
        <taxon>Gammaproteobacteria</taxon>
        <taxon>Lysobacterales</taxon>
        <taxon>Lysobacteraceae</taxon>
        <taxon>Luteimonas</taxon>
    </lineage>
</organism>
<evidence type="ECO:0000256" key="6">
    <source>
        <dbReference type="ARBA" id="ARBA00022769"/>
    </source>
</evidence>
<dbReference type="Pfam" id="PF04851">
    <property type="entry name" value="ResIII"/>
    <property type="match status" value="1"/>
</dbReference>
<sequence>MNDPGHPRFQLVSPYQPAGDQPQAIERLVEGFEAGLAHQTLLGVTGSGKTYTIANVVQAVQKPTIVMAPNKTLAAQLYGEFKSFFPHNAVEYFVSYYDYYQPEAYVPSSDTFIEKDSSMNEHIEQMRLSATKALLSRPDALIVATVSAIYGLGDPEDYLKLRLILARGEPIEQRQLIRHLTELQYTRNDTELRRGTYRVRGEVIDVHPAESEAEALRIELFDGEVENLALFDPLTGEVQRRVPRFTVYPKTHYASTRDSVLNAIDTIKAELKDRLEYLYANNRLVEAQRLQQRTQFDIEMMAEVGFCNGIENYSRHMTRRAPGEPPPTLFDYLPPDALLVVDESHVTVPQIGGMYRGDRARKETLVEFGFRLPSALDNRPLRFEEWEERAPRKIYVSATPGKYEFDHSGDEVVELVVRPTGLIDPEVEIRPVATQVDDVLGEINQRVAMGDRVLITTLTKRMAENLTEYLGEHDVRVRYLHSDIDTVERVEIIRDLRLGKFDVLVGINLLREGLDMPEVSLVAILDADKEGFLRSTGSLIQTIGRAARNLRGKAILYADKVTDSMKRALEETDRRRQKQIEHNLEHGITPRSVARPIMDIMEGARSDGAEARAGRGRGARKVAEQGEDYARMDPARAAATLKELEQQMYQHARDLEFEEAAAVRDRIHALKEAMLAVR</sequence>
<dbReference type="EMBL" id="JACSQJ010000009">
    <property type="protein sequence ID" value="MBD7989049.1"/>
    <property type="molecule type" value="Genomic_DNA"/>
</dbReference>
<dbReference type="InterPro" id="IPR001650">
    <property type="entry name" value="Helicase_C-like"/>
</dbReference>
<evidence type="ECO:0000256" key="4">
    <source>
        <dbReference type="ARBA" id="ARBA00022741"/>
    </source>
</evidence>
<dbReference type="InterPro" id="IPR006935">
    <property type="entry name" value="Helicase/UvrB_N"/>
</dbReference>
<dbReference type="CDD" id="cd18790">
    <property type="entry name" value="SF2_C_UvrB"/>
    <property type="match status" value="1"/>
</dbReference>
<reference evidence="18 19" key="1">
    <citation type="submission" date="2020-08" db="EMBL/GenBank/DDBJ databases">
        <title>A Genomic Blueprint of the Chicken Gut Microbiome.</title>
        <authorList>
            <person name="Gilroy R."/>
            <person name="Ravi A."/>
            <person name="Getino M."/>
            <person name="Pursley I."/>
            <person name="Horton D.L."/>
            <person name="Alikhan N.-F."/>
            <person name="Baker D."/>
            <person name="Gharbi K."/>
            <person name="Hall N."/>
            <person name="Watson M."/>
            <person name="Adriaenssens E.M."/>
            <person name="Foster-Nyarko E."/>
            <person name="Jarju S."/>
            <person name="Secka A."/>
            <person name="Antonio M."/>
            <person name="Oren A."/>
            <person name="Chaudhuri R."/>
            <person name="La Ragione R.M."/>
            <person name="Hildebrand F."/>
            <person name="Pallen M.J."/>
        </authorList>
    </citation>
    <scope>NUCLEOTIDE SEQUENCE [LARGE SCALE GENOMIC DNA]</scope>
    <source>
        <strain evidence="18 19">Sa2BVA3</strain>
    </source>
</reference>
<evidence type="ECO:0000256" key="7">
    <source>
        <dbReference type="ARBA" id="ARBA00022840"/>
    </source>
</evidence>
<evidence type="ECO:0000256" key="12">
    <source>
        <dbReference type="ARBA" id="ARBA00029504"/>
    </source>
</evidence>
<evidence type="ECO:0000256" key="3">
    <source>
        <dbReference type="ARBA" id="ARBA00022490"/>
    </source>
</evidence>
<evidence type="ECO:0000256" key="9">
    <source>
        <dbReference type="ARBA" id="ARBA00023204"/>
    </source>
</evidence>
<dbReference type="RefSeq" id="WP_191730206.1">
    <property type="nucleotide sequence ID" value="NZ_JACSQJ010000009.1"/>
</dbReference>
<comment type="caution">
    <text evidence="18">The sequence shown here is derived from an EMBL/GenBank/DDBJ whole genome shotgun (WGS) entry which is preliminary data.</text>
</comment>
<evidence type="ECO:0000256" key="11">
    <source>
        <dbReference type="ARBA" id="ARBA00026033"/>
    </source>
</evidence>
<keyword evidence="7 13" id="KW-0067">ATP-binding</keyword>
<keyword evidence="10 13" id="KW-0742">SOS response</keyword>
<evidence type="ECO:0000256" key="5">
    <source>
        <dbReference type="ARBA" id="ARBA00022763"/>
    </source>
</evidence>
<dbReference type="SUPFAM" id="SSF52540">
    <property type="entry name" value="P-loop containing nucleoside triphosphate hydrolases"/>
    <property type="match status" value="2"/>
</dbReference>
<evidence type="ECO:0000256" key="1">
    <source>
        <dbReference type="ARBA" id="ARBA00004496"/>
    </source>
</evidence>
<dbReference type="InterPro" id="IPR027417">
    <property type="entry name" value="P-loop_NTPase"/>
</dbReference>
<proteinExistence type="inferred from homology"/>
<comment type="domain">
    <text evidence="13">The beta-hairpin motif is involved in DNA binding.</text>
</comment>
<evidence type="ECO:0000256" key="8">
    <source>
        <dbReference type="ARBA" id="ARBA00022881"/>
    </source>
</evidence>
<keyword evidence="9 13" id="KW-0234">DNA repair</keyword>
<comment type="function">
    <text evidence="13">The UvrABC repair system catalyzes the recognition and processing of DNA lesions. A damage recognition complex composed of 2 UvrA and 2 UvrB subunits scans DNA for abnormalities. Upon binding of the UvrA(2)B(2) complex to a putative damaged site, the DNA wraps around one UvrB monomer. DNA wrap is dependent on ATP binding by UvrB and probably causes local melting of the DNA helix, facilitating insertion of UvrB beta-hairpin between the DNA strands. Then UvrB probes one DNA strand for the presence of a lesion. If a lesion is found the UvrA subunits dissociate and the UvrB-DNA preincision complex is formed. This complex is subsequently bound by UvrC and the second UvrB is released. If no lesion is found, the DNA wraps around the other UvrB subunit that will check the other stand for damage.</text>
</comment>
<dbReference type="NCBIfam" id="NF003673">
    <property type="entry name" value="PRK05298.1"/>
    <property type="match status" value="1"/>
</dbReference>
<dbReference type="PANTHER" id="PTHR24029:SF0">
    <property type="entry name" value="UVRABC SYSTEM PROTEIN B"/>
    <property type="match status" value="1"/>
</dbReference>
<dbReference type="InterPro" id="IPR024759">
    <property type="entry name" value="UvrB_YAD/RRR_dom"/>
</dbReference>
<comment type="subunit">
    <text evidence="11 13 14">Forms a heterotetramer with UvrA during the search for lesions. Interacts with UvrC in an incision complex.</text>
</comment>
<keyword evidence="19" id="KW-1185">Reference proteome</keyword>
<evidence type="ECO:0000313" key="18">
    <source>
        <dbReference type="EMBL" id="MBD7989049.1"/>
    </source>
</evidence>
<dbReference type="Proteomes" id="UP000647183">
    <property type="component" value="Unassembled WGS sequence"/>
</dbReference>
<name>A0ABR8ULZ9_9GAMM</name>
<dbReference type="PANTHER" id="PTHR24029">
    <property type="entry name" value="UVRABC SYSTEM PROTEIN B"/>
    <property type="match status" value="1"/>
</dbReference>
<dbReference type="InterPro" id="IPR041471">
    <property type="entry name" value="UvrB_inter"/>
</dbReference>
<keyword evidence="5 13" id="KW-0227">DNA damage</keyword>
<dbReference type="InterPro" id="IPR001943">
    <property type="entry name" value="UVR_dom"/>
</dbReference>
<evidence type="ECO:0000256" key="10">
    <source>
        <dbReference type="ARBA" id="ARBA00023236"/>
    </source>
</evidence>
<dbReference type="PROSITE" id="PS51194">
    <property type="entry name" value="HELICASE_CTER"/>
    <property type="match status" value="1"/>
</dbReference>
<evidence type="ECO:0000259" key="15">
    <source>
        <dbReference type="PROSITE" id="PS50151"/>
    </source>
</evidence>
<evidence type="ECO:0000259" key="16">
    <source>
        <dbReference type="PROSITE" id="PS51192"/>
    </source>
</evidence>
<dbReference type="InterPro" id="IPR036876">
    <property type="entry name" value="UVR_dom_sf"/>
</dbReference>
<protein>
    <recommendedName>
        <fullName evidence="12 13">UvrABC system protein B</fullName>
        <shortName evidence="13">Protein UvrB</shortName>
    </recommendedName>
    <alternativeName>
        <fullName evidence="13">Excinuclease ABC subunit B</fullName>
    </alternativeName>
</protein>
<dbReference type="InterPro" id="IPR014001">
    <property type="entry name" value="Helicase_ATP-bd"/>
</dbReference>
<comment type="similarity">
    <text evidence="2 13 14">Belongs to the UvrB family.</text>
</comment>
<gene>
    <name evidence="13 18" type="primary">uvrB</name>
    <name evidence="18" type="ORF">H9645_13505</name>
</gene>
<evidence type="ECO:0000313" key="19">
    <source>
        <dbReference type="Proteomes" id="UP000647183"/>
    </source>
</evidence>
<dbReference type="SUPFAM" id="SSF46600">
    <property type="entry name" value="C-terminal UvrC-binding domain of UvrB"/>
    <property type="match status" value="1"/>
</dbReference>
<keyword evidence="4 13" id="KW-0547">Nucleotide-binding</keyword>
<feature type="domain" description="Helicase ATP-binding" evidence="16">
    <location>
        <begin position="30"/>
        <end position="188"/>
    </location>
</feature>
<dbReference type="PROSITE" id="PS50151">
    <property type="entry name" value="UVR"/>
    <property type="match status" value="1"/>
</dbReference>
<accession>A0ABR8ULZ9</accession>
<evidence type="ECO:0000256" key="14">
    <source>
        <dbReference type="RuleBase" id="RU003587"/>
    </source>
</evidence>
<keyword evidence="6 13" id="KW-0228">DNA excision</keyword>
<dbReference type="Pfam" id="PF12344">
    <property type="entry name" value="UvrB"/>
    <property type="match status" value="1"/>
</dbReference>
<dbReference type="Gene3D" id="4.10.860.10">
    <property type="entry name" value="UVR domain"/>
    <property type="match status" value="1"/>
</dbReference>
<dbReference type="Pfam" id="PF17757">
    <property type="entry name" value="UvrB_inter"/>
    <property type="match status" value="1"/>
</dbReference>
<feature type="domain" description="UVR" evidence="15">
    <location>
        <begin position="638"/>
        <end position="673"/>
    </location>
</feature>
<dbReference type="SMART" id="SM00487">
    <property type="entry name" value="DEXDc"/>
    <property type="match status" value="1"/>
</dbReference>
<dbReference type="Gene3D" id="3.40.50.300">
    <property type="entry name" value="P-loop containing nucleotide triphosphate hydrolases"/>
    <property type="match status" value="3"/>
</dbReference>
<comment type="subcellular location">
    <subcellularLocation>
        <location evidence="1 13 14">Cytoplasm</location>
    </subcellularLocation>
</comment>
<dbReference type="SMART" id="SM00490">
    <property type="entry name" value="HELICc"/>
    <property type="match status" value="1"/>
</dbReference>